<keyword evidence="1" id="KW-0472">Membrane</keyword>
<accession>A0ABQ9J6P6</accession>
<evidence type="ECO:0000256" key="1">
    <source>
        <dbReference type="SAM" id="Phobius"/>
    </source>
</evidence>
<evidence type="ECO:0008006" key="4">
    <source>
        <dbReference type="Google" id="ProtNLM"/>
    </source>
</evidence>
<dbReference type="PANTHER" id="PTHR21261">
    <property type="entry name" value="BEAT PROTEIN"/>
    <property type="match status" value="1"/>
</dbReference>
<protein>
    <recommendedName>
        <fullName evidence="4">CD80-like immunoglobulin C2-set domain-containing protein</fullName>
    </recommendedName>
</protein>
<organism evidence="2 3">
    <name type="scientific">Molorchus minor</name>
    <dbReference type="NCBI Taxonomy" id="1323400"/>
    <lineage>
        <taxon>Eukaryota</taxon>
        <taxon>Metazoa</taxon>
        <taxon>Ecdysozoa</taxon>
        <taxon>Arthropoda</taxon>
        <taxon>Hexapoda</taxon>
        <taxon>Insecta</taxon>
        <taxon>Pterygota</taxon>
        <taxon>Neoptera</taxon>
        <taxon>Endopterygota</taxon>
        <taxon>Coleoptera</taxon>
        <taxon>Polyphaga</taxon>
        <taxon>Cucujiformia</taxon>
        <taxon>Chrysomeloidea</taxon>
        <taxon>Cerambycidae</taxon>
        <taxon>Lamiinae</taxon>
        <taxon>Monochamini</taxon>
        <taxon>Molorchus</taxon>
    </lineage>
</organism>
<keyword evidence="3" id="KW-1185">Reference proteome</keyword>
<sequence length="172" mass="19577">LLCLAALPEDDPVITGVEKQYQIGEEINLNCTSGKSYPTAILHWYINEQQIQSPEALLPYPPYHHSKGLVSSMLGLKFKLSNYHFRGGSMRVKCVATMAPVLYRSDRESVVQTQSLPIKDMREALLLGEWSIFTPSFNIKGMHAFIIYLFPYSIPCFQTIVLVQIALCHYRH</sequence>
<feature type="transmembrane region" description="Helical" evidence="1">
    <location>
        <begin position="145"/>
        <end position="167"/>
    </location>
</feature>
<dbReference type="PANTHER" id="PTHR21261:SF14">
    <property type="entry name" value="BEATEN PATH IV, ISOFORM B"/>
    <property type="match status" value="1"/>
</dbReference>
<feature type="non-terminal residue" evidence="2">
    <location>
        <position position="1"/>
    </location>
</feature>
<dbReference type="EMBL" id="JAPWTJ010001112">
    <property type="protein sequence ID" value="KAJ8973789.1"/>
    <property type="molecule type" value="Genomic_DNA"/>
</dbReference>
<keyword evidence="1" id="KW-1133">Transmembrane helix</keyword>
<dbReference type="InterPro" id="IPR013783">
    <property type="entry name" value="Ig-like_fold"/>
</dbReference>
<evidence type="ECO:0000313" key="2">
    <source>
        <dbReference type="EMBL" id="KAJ8973789.1"/>
    </source>
</evidence>
<comment type="caution">
    <text evidence="2">The sequence shown here is derived from an EMBL/GenBank/DDBJ whole genome shotgun (WGS) entry which is preliminary data.</text>
</comment>
<name>A0ABQ9J6P6_9CUCU</name>
<dbReference type="SUPFAM" id="SSF48726">
    <property type="entry name" value="Immunoglobulin"/>
    <property type="match status" value="1"/>
</dbReference>
<dbReference type="Gene3D" id="2.60.40.10">
    <property type="entry name" value="Immunoglobulins"/>
    <property type="match status" value="1"/>
</dbReference>
<dbReference type="InterPro" id="IPR036179">
    <property type="entry name" value="Ig-like_dom_sf"/>
</dbReference>
<evidence type="ECO:0000313" key="3">
    <source>
        <dbReference type="Proteomes" id="UP001162164"/>
    </source>
</evidence>
<dbReference type="Proteomes" id="UP001162164">
    <property type="component" value="Unassembled WGS sequence"/>
</dbReference>
<keyword evidence="1" id="KW-0812">Transmembrane</keyword>
<proteinExistence type="predicted"/>
<gene>
    <name evidence="2" type="ORF">NQ317_011250</name>
</gene>
<reference evidence="2" key="1">
    <citation type="journal article" date="2023" name="Insect Mol. Biol.">
        <title>Genome sequencing provides insights into the evolution of gene families encoding plant cell wall-degrading enzymes in longhorned beetles.</title>
        <authorList>
            <person name="Shin N.R."/>
            <person name="Okamura Y."/>
            <person name="Kirsch R."/>
            <person name="Pauchet Y."/>
        </authorList>
    </citation>
    <scope>NUCLEOTIDE SEQUENCE</scope>
    <source>
        <strain evidence="2">MMC_N1</strain>
    </source>
</reference>